<organism evidence="2">
    <name type="scientific">uncultured Sulfurovum sp</name>
    <dbReference type="NCBI Taxonomy" id="269237"/>
    <lineage>
        <taxon>Bacteria</taxon>
        <taxon>Pseudomonadati</taxon>
        <taxon>Campylobacterota</taxon>
        <taxon>Epsilonproteobacteria</taxon>
        <taxon>Campylobacterales</taxon>
        <taxon>Sulfurovaceae</taxon>
        <taxon>Sulfurovum</taxon>
        <taxon>environmental samples</taxon>
    </lineage>
</organism>
<dbReference type="AlphaFoldDB" id="A0A6S6SWL6"/>
<evidence type="ECO:0000313" key="2">
    <source>
        <dbReference type="EMBL" id="CAA6815020.1"/>
    </source>
</evidence>
<name>A0A6S6SWL6_9BACT</name>
<gene>
    <name evidence="2" type="ORF">HELGO_WM21702</name>
</gene>
<accession>A0A6S6SWL6</accession>
<sequence length="298" mass="34204">MVSNRHKCLPRKLHNHIKKGYIMKTISKFVAIGTILMLFTLTLSAEDYFRIKNRWTGQYLHIEHKKGHAELARKVGGWHSAQWTKENSGNGYFRIKNRWTGQYLHIEHKKGHLELGKTVGDWWSAQWKKENVAKGYFRISNKWTKQYMHIEGKLGHVQLNKTGPTGGWWSSQWKFEKVRKATPTNYTLKCLAGGNMGLHYSAASKKVTINFSAGATGTRDGNLQRGQCSWVDRRLRGNEPKKICQLNVNDVIMKVRANSYASSSRKAPYISKIKQGGTFSLKVHNDNRGCMVVDKVLR</sequence>
<dbReference type="Gene3D" id="2.80.10.50">
    <property type="match status" value="2"/>
</dbReference>
<dbReference type="InterPro" id="IPR035992">
    <property type="entry name" value="Ricin_B-like_lectins"/>
</dbReference>
<dbReference type="EMBL" id="CACVAX010000042">
    <property type="protein sequence ID" value="CAA6815020.1"/>
    <property type="molecule type" value="Genomic_DNA"/>
</dbReference>
<dbReference type="CDD" id="cd23432">
    <property type="entry name" value="beta-trefoil_Ricin_EndoBetaGal-like"/>
    <property type="match status" value="1"/>
</dbReference>
<evidence type="ECO:0000259" key="1">
    <source>
        <dbReference type="Pfam" id="PF14200"/>
    </source>
</evidence>
<dbReference type="Pfam" id="PF14200">
    <property type="entry name" value="RicinB_lectin_2"/>
    <property type="match status" value="1"/>
</dbReference>
<dbReference type="InterPro" id="IPR000772">
    <property type="entry name" value="Ricin_B_lectin"/>
</dbReference>
<feature type="domain" description="Ricin B lectin" evidence="1">
    <location>
        <begin position="44"/>
        <end position="107"/>
    </location>
</feature>
<dbReference type="SUPFAM" id="SSF50370">
    <property type="entry name" value="Ricin B-like lectins"/>
    <property type="match status" value="1"/>
</dbReference>
<proteinExistence type="predicted"/>
<reference evidence="2" key="1">
    <citation type="submission" date="2020-01" db="EMBL/GenBank/DDBJ databases">
        <authorList>
            <person name="Meier V. D."/>
            <person name="Meier V D."/>
        </authorList>
    </citation>
    <scope>NUCLEOTIDE SEQUENCE</scope>
    <source>
        <strain evidence="2">HLG_WM_MAG_04</strain>
    </source>
</reference>
<protein>
    <recommendedName>
        <fullName evidence="1">Ricin B lectin domain-containing protein</fullName>
    </recommendedName>
</protein>